<reference evidence="1" key="1">
    <citation type="submission" date="2016-01" db="EMBL/GenBank/DDBJ databases">
        <authorList>
            <person name="Mcilroy J.S."/>
            <person name="Karst M S."/>
            <person name="Albertsen M."/>
        </authorList>
    </citation>
    <scope>NUCLEOTIDE SEQUENCE</scope>
    <source>
        <strain evidence="1">Cfx-K</strain>
    </source>
</reference>
<dbReference type="EMBL" id="LN890655">
    <property type="protein sequence ID" value="CUS04522.2"/>
    <property type="molecule type" value="Genomic_DNA"/>
</dbReference>
<gene>
    <name evidence="1" type="ORF">CFX0092_A2644</name>
</gene>
<evidence type="ECO:0000313" key="1">
    <source>
        <dbReference type="EMBL" id="CUS04522.2"/>
    </source>
</evidence>
<dbReference type="Proteomes" id="UP000215027">
    <property type="component" value="Chromosome I"/>
</dbReference>
<dbReference type="RefSeq" id="WP_095043844.1">
    <property type="nucleotide sequence ID" value="NZ_LN890655.1"/>
</dbReference>
<dbReference type="AlphaFoldDB" id="A0A160T425"/>
<dbReference type="KEGG" id="pbf:CFX0092_A2644"/>
<evidence type="ECO:0000313" key="2">
    <source>
        <dbReference type="Proteomes" id="UP000215027"/>
    </source>
</evidence>
<sequence>MNLSIRYGLPFVSAEIEYNGRTQKLDNVLLDTGSAGTLFQVDRLMEIDLRMEPQDLVRRIRGVGGTEFVFS</sequence>
<proteinExistence type="predicted"/>
<name>A0A160T425_9CHLR</name>
<evidence type="ECO:0008006" key="3">
    <source>
        <dbReference type="Google" id="ProtNLM"/>
    </source>
</evidence>
<accession>A0A160T425</accession>
<protein>
    <recommendedName>
        <fullName evidence="3">Peptidase A2 domain-containing protein</fullName>
    </recommendedName>
</protein>
<dbReference type="OrthoDB" id="463626at2"/>
<organism evidence="1 2">
    <name type="scientific">Candidatus Promineifilum breve</name>
    <dbReference type="NCBI Taxonomy" id="1806508"/>
    <lineage>
        <taxon>Bacteria</taxon>
        <taxon>Bacillati</taxon>
        <taxon>Chloroflexota</taxon>
        <taxon>Ardenticatenia</taxon>
        <taxon>Candidatus Promineifilales</taxon>
        <taxon>Candidatus Promineifilaceae</taxon>
        <taxon>Candidatus Promineifilum</taxon>
    </lineage>
</organism>
<keyword evidence="2" id="KW-1185">Reference proteome</keyword>